<dbReference type="AlphaFoldDB" id="A0A2P2I067"/>
<dbReference type="EMBL" id="IACF01001744">
    <property type="protein sequence ID" value="LAB67428.1"/>
    <property type="molecule type" value="mRNA"/>
</dbReference>
<dbReference type="InterPro" id="IPR000571">
    <property type="entry name" value="Znf_CCCH"/>
</dbReference>
<dbReference type="SUPFAM" id="SSF90229">
    <property type="entry name" value="CCCH zinc finger"/>
    <property type="match status" value="1"/>
</dbReference>
<dbReference type="Gene3D" id="3.30.420.10">
    <property type="entry name" value="Ribonuclease H-like superfamily/Ribonuclease H"/>
    <property type="match status" value="2"/>
</dbReference>
<comment type="similarity">
    <text evidence="1">Belongs to the CAF1 family.</text>
</comment>
<evidence type="ECO:0000256" key="1">
    <source>
        <dbReference type="ARBA" id="ARBA00008372"/>
    </source>
</evidence>
<evidence type="ECO:0000256" key="4">
    <source>
        <dbReference type="ARBA" id="ARBA00022833"/>
    </source>
</evidence>
<proteinExistence type="evidence at transcript level"/>
<dbReference type="PANTHER" id="PTHR15092">
    <property type="entry name" value="POLY A -SPECIFIC RIBONUCLEASE/TARGET OF EGR1, MEMBER 1"/>
    <property type="match status" value="1"/>
</dbReference>
<dbReference type="SUPFAM" id="SSF53098">
    <property type="entry name" value="Ribonuclease H-like"/>
    <property type="match status" value="1"/>
</dbReference>
<sequence>MMASAEEHLPILEVTNINIADMWPVLKDAMQKSSFIAIDIEMTGLGDRKKLFTPEVDMRYKYMTELARSHATVSMGISCYAYRKPTEAAEGPLRYHYQVQTFDVLVLMQSGFTVQAESLKFLRNHGFDFNKQFDYGLPYFPGNDIPEEKTPKKSKSKSANLKKIKKKEEEFSARLIFSTLVAASKPLVLHNGLVDLTFLYQHFYAELPKKLESFAADLNDMFPMGIYDTKYFCEFVYREPATYLQFVYVRELLENERARGSTSSSIRTSNRGHVSIKFVEPWDVSGVRTLRYFRYRRVLQEPTLPQQDSHDTLCNSYAYHGWCNNGDSCSGSHNVRRIVEELHSKDATRQDRDSKAGVCLFNTTATKATIQSVLAQDDKYNTVNNKRAKITEKLINDMNMDVVVNCEDTDNTSLNTVHIPVERIAVSSEAIVDNVDLYNINADLNTVKAMDVATTEKQEKGCNESADNVSTGDVKTALNLEDRMVVDVISGPVSNGINNSNLTKQDHCIRDLGDSAKALEVVNLETKAYPENNYDKALHGNQNSLPKSESCRIADFTGVKEERQSVGIEDNSVLKNGRLNEQLLVNGNFSNIKEHCDITSIGTACSNVVEYSSLESKEVDSVNGKGLKRERSGVKQETMNSGNTSACEGHSAGFDAYMTGFIFASYISQQNKLITSDSFSSEAISLTEHVDKVYLMGKNFPFLVRRTAFSKLSKNHTDKIQTLRVLP</sequence>
<protein>
    <submittedName>
        <fullName evidence="7">Target of EGR1 protein 1-like</fullName>
    </submittedName>
</protein>
<keyword evidence="2 5" id="KW-0479">Metal-binding</keyword>
<evidence type="ECO:0000256" key="5">
    <source>
        <dbReference type="PROSITE-ProRule" id="PRU00723"/>
    </source>
</evidence>
<keyword evidence="4 5" id="KW-0862">Zinc</keyword>
<feature type="zinc finger region" description="C3H1-type" evidence="5">
    <location>
        <begin position="308"/>
        <end position="336"/>
    </location>
</feature>
<name>A0A2P2I067_9CRUS</name>
<evidence type="ECO:0000313" key="7">
    <source>
        <dbReference type="EMBL" id="LAB67428.1"/>
    </source>
</evidence>
<accession>A0A2P2I067</accession>
<evidence type="ECO:0000256" key="2">
    <source>
        <dbReference type="ARBA" id="ARBA00022723"/>
    </source>
</evidence>
<dbReference type="GO" id="GO:0008270">
    <property type="term" value="F:zinc ion binding"/>
    <property type="evidence" value="ECO:0007669"/>
    <property type="project" value="UniProtKB-KW"/>
</dbReference>
<reference evidence="7" key="1">
    <citation type="journal article" date="2018" name="Biosci. Biotechnol. Biochem.">
        <title>Polysaccharide hydrolase of the hadal zone amphipods Hirondellea gigas.</title>
        <authorList>
            <person name="Kobayashi H."/>
            <person name="Nagahama T."/>
            <person name="Arai W."/>
            <person name="Sasagawa Y."/>
            <person name="Umeda M."/>
            <person name="Hayashi T."/>
            <person name="Nikaido I."/>
            <person name="Watanabe H."/>
            <person name="Oguri K."/>
            <person name="Kitazato H."/>
            <person name="Fujioka K."/>
            <person name="Kido Y."/>
            <person name="Takami H."/>
        </authorList>
    </citation>
    <scope>NUCLEOTIDE SEQUENCE</scope>
    <source>
        <tissue evidence="7">Whole body</tissue>
    </source>
</reference>
<keyword evidence="3 5" id="KW-0863">Zinc-finger</keyword>
<dbReference type="PROSITE" id="PS50103">
    <property type="entry name" value="ZF_C3H1"/>
    <property type="match status" value="1"/>
</dbReference>
<dbReference type="Pfam" id="PF04857">
    <property type="entry name" value="CAF1"/>
    <property type="match status" value="1"/>
</dbReference>
<dbReference type="InterPro" id="IPR006941">
    <property type="entry name" value="RNase_CAF1"/>
</dbReference>
<dbReference type="InterPro" id="IPR036397">
    <property type="entry name" value="RNaseH_sf"/>
</dbReference>
<evidence type="ECO:0000256" key="3">
    <source>
        <dbReference type="ARBA" id="ARBA00022771"/>
    </source>
</evidence>
<dbReference type="GO" id="GO:0015030">
    <property type="term" value="C:Cajal body"/>
    <property type="evidence" value="ECO:0007669"/>
    <property type="project" value="TreeGrafter"/>
</dbReference>
<feature type="domain" description="C3H1-type" evidence="6">
    <location>
        <begin position="308"/>
        <end position="336"/>
    </location>
</feature>
<dbReference type="GO" id="GO:0034472">
    <property type="term" value="P:snRNA 3'-end processing"/>
    <property type="evidence" value="ECO:0007669"/>
    <property type="project" value="TreeGrafter"/>
</dbReference>
<dbReference type="InterPro" id="IPR012337">
    <property type="entry name" value="RNaseH-like_sf"/>
</dbReference>
<organism evidence="7">
    <name type="scientific">Hirondellea gigas</name>
    <dbReference type="NCBI Taxonomy" id="1518452"/>
    <lineage>
        <taxon>Eukaryota</taxon>
        <taxon>Metazoa</taxon>
        <taxon>Ecdysozoa</taxon>
        <taxon>Arthropoda</taxon>
        <taxon>Crustacea</taxon>
        <taxon>Multicrustacea</taxon>
        <taxon>Malacostraca</taxon>
        <taxon>Eumalacostraca</taxon>
        <taxon>Peracarida</taxon>
        <taxon>Amphipoda</taxon>
        <taxon>Amphilochidea</taxon>
        <taxon>Lysianassida</taxon>
        <taxon>Lysianassidira</taxon>
        <taxon>Lysianassoidea</taxon>
        <taxon>Lysianassidae</taxon>
        <taxon>Hirondellea</taxon>
    </lineage>
</organism>
<evidence type="ECO:0000259" key="6">
    <source>
        <dbReference type="PROSITE" id="PS50103"/>
    </source>
</evidence>
<dbReference type="InterPro" id="IPR036855">
    <property type="entry name" value="Znf_CCCH_sf"/>
</dbReference>
<dbReference type="GO" id="GO:0000175">
    <property type="term" value="F:3'-5'-RNA exonuclease activity"/>
    <property type="evidence" value="ECO:0007669"/>
    <property type="project" value="TreeGrafter"/>
</dbReference>
<dbReference type="PANTHER" id="PTHR15092:SF37">
    <property type="entry name" value="TARGET OF EGR1 PROTEIN 1"/>
    <property type="match status" value="1"/>
</dbReference>
<dbReference type="InterPro" id="IPR051181">
    <property type="entry name" value="CAF1_poly(A)_ribonucleases"/>
</dbReference>
<dbReference type="GO" id="GO:0017069">
    <property type="term" value="F:snRNA binding"/>
    <property type="evidence" value="ECO:0007669"/>
    <property type="project" value="TreeGrafter"/>
</dbReference>